<dbReference type="RefSeq" id="WP_150627760.1">
    <property type="nucleotide sequence ID" value="NZ_CABPSQ010000019.1"/>
</dbReference>
<dbReference type="AlphaFoldDB" id="A0A5E5AQY2"/>
<evidence type="ECO:0000313" key="2">
    <source>
        <dbReference type="EMBL" id="VVE76231.1"/>
    </source>
</evidence>
<feature type="compositionally biased region" description="Low complexity" evidence="1">
    <location>
        <begin position="146"/>
        <end position="183"/>
    </location>
</feature>
<dbReference type="EMBL" id="CABPSQ010000019">
    <property type="protein sequence ID" value="VVE76231.1"/>
    <property type="molecule type" value="Genomic_DNA"/>
</dbReference>
<accession>A0A5E5AQY2</accession>
<dbReference type="OrthoDB" id="8942482at2"/>
<dbReference type="Proteomes" id="UP000414136">
    <property type="component" value="Unassembled WGS sequence"/>
</dbReference>
<gene>
    <name evidence="2" type="ORF">PCA31118_05166</name>
</gene>
<evidence type="ECO:0000313" key="3">
    <source>
        <dbReference type="Proteomes" id="UP000414136"/>
    </source>
</evidence>
<keyword evidence="3" id="KW-1185">Reference proteome</keyword>
<reference evidence="2 3" key="1">
    <citation type="submission" date="2019-08" db="EMBL/GenBank/DDBJ databases">
        <authorList>
            <person name="Peeters C."/>
        </authorList>
    </citation>
    <scope>NUCLEOTIDE SEQUENCE [LARGE SCALE GENOMIC DNA]</scope>
    <source>
        <strain evidence="2 3">LMG 31118</strain>
    </source>
</reference>
<protein>
    <submittedName>
        <fullName evidence="2">Uncharacterized protein</fullName>
    </submittedName>
</protein>
<feature type="region of interest" description="Disordered" evidence="1">
    <location>
        <begin position="146"/>
        <end position="193"/>
    </location>
</feature>
<dbReference type="Pfam" id="PF10616">
    <property type="entry name" value="DUF2471"/>
    <property type="match status" value="1"/>
</dbReference>
<evidence type="ECO:0000256" key="1">
    <source>
        <dbReference type="SAM" id="MobiDB-lite"/>
    </source>
</evidence>
<name>A0A5E5AQY2_9BURK</name>
<sequence length="193" mass="20163">METIDWDQLALSAAERDLAGVVREIAARYSREAREAPHRAPEANGSLSAMPLDWRTLIAIADEAEADIGLHARHEPWVLARLLRLPGDEALRRGGELPSLDAPVDLQWPDVAAPAVFRAIVAAFANDTWSANDAGAYPEASMLASPSARTSMSSVSSMAPRSSGSSGSPTSPTSPNSPNSPASLTAGGPARAA</sequence>
<dbReference type="InterPro" id="IPR018894">
    <property type="entry name" value="DUF2471"/>
</dbReference>
<proteinExistence type="predicted"/>
<organism evidence="2 3">
    <name type="scientific">Pandoraea captiosa</name>
    <dbReference type="NCBI Taxonomy" id="2508302"/>
    <lineage>
        <taxon>Bacteria</taxon>
        <taxon>Pseudomonadati</taxon>
        <taxon>Pseudomonadota</taxon>
        <taxon>Betaproteobacteria</taxon>
        <taxon>Burkholderiales</taxon>
        <taxon>Burkholderiaceae</taxon>
        <taxon>Pandoraea</taxon>
    </lineage>
</organism>